<dbReference type="EMBL" id="CP011507">
    <property type="protein sequence ID" value="AKS09258.1"/>
    <property type="molecule type" value="Genomic_DNA"/>
</dbReference>
<dbReference type="InterPro" id="IPR013431">
    <property type="entry name" value="Delta_60_rpt"/>
</dbReference>
<name>A0A0H5AGH2_9PSED</name>
<sequence>MTQSERTQSVAPGQPDQSYGTGGVVLPDSSTSGFVRALVVDKQGRQVFVLWVKDQYWLYRYRKDGTPDTGFGIGGVVKGSFVEGVPSRPCDVLQRDSGEILLIGEAMHDRLKGETVITGFLSDGTRDKEFGTHIIPVTPAEAYQSHQPSGCLQANGNILITAGYSKWDGVNPAQEYGLLINLLPNGQFNTEFGAGTGIIEVLIDGKDTTLSRVVALSDGGCVVGGTLSEPQPPLIKQSAALARYTANGSLEKKFGIDGYVVSKVRDSKVNDLAESDGRLVSVGSGLDIQALVAVHTLDGNPEPSFNNGESVIVDKSFTSWFTVEVQENGAIVVAGSVLSPKGDVIYARILKDGRFDPDFADQGLGQLGRGSIFHAGLQPQLNRILLAGNQVDPVDTPALFGIQM</sequence>
<dbReference type="RefSeq" id="WP_049712570.1">
    <property type="nucleotide sequence ID" value="NZ_CP011507.1"/>
</dbReference>
<evidence type="ECO:0000313" key="2">
    <source>
        <dbReference type="EMBL" id="AKS09258.1"/>
    </source>
</evidence>
<dbReference type="PATRIC" id="fig|200450.3.peg.5162"/>
<reference evidence="2 3" key="1">
    <citation type="journal article" date="2015" name="Genome Announc.">
        <title>Complete Genome Sequence of the Rhizobacterium Pseudomonas trivialis Strain IHBB745 with Multiple Plant Growth-Promoting Activities and Tolerance to Desiccation and Alkalinity.</title>
        <authorList>
            <person name="Gulati A."/>
            <person name="Swarnkar M.K."/>
            <person name="Vyas P."/>
            <person name="Rahi P."/>
            <person name="Thakur R."/>
            <person name="Thakur N."/>
            <person name="Singh A.K."/>
        </authorList>
    </citation>
    <scope>NUCLEOTIDE SEQUENCE [LARGE SCALE GENOMIC DNA]</scope>
    <source>
        <strain evidence="3">745</strain>
    </source>
</reference>
<dbReference type="NCBIfam" id="TIGR02608">
    <property type="entry name" value="delta_60_rpt"/>
    <property type="match status" value="4"/>
</dbReference>
<proteinExistence type="predicted"/>
<feature type="region of interest" description="Disordered" evidence="1">
    <location>
        <begin position="1"/>
        <end position="23"/>
    </location>
</feature>
<protein>
    <recommendedName>
        <fullName evidence="4">Delta-60 repeat domain-containing protein</fullName>
    </recommendedName>
</protein>
<gene>
    <name evidence="2" type="ORF">AA957_25120</name>
</gene>
<evidence type="ECO:0008006" key="4">
    <source>
        <dbReference type="Google" id="ProtNLM"/>
    </source>
</evidence>
<evidence type="ECO:0000256" key="1">
    <source>
        <dbReference type="SAM" id="MobiDB-lite"/>
    </source>
</evidence>
<accession>A0A0H5AGH2</accession>
<reference evidence="3" key="2">
    <citation type="submission" date="2015-05" db="EMBL/GenBank/DDBJ databases">
        <authorList>
            <person name="Swarnkar M.K."/>
            <person name="Vyas P."/>
            <person name="Rahi P."/>
            <person name="Thakur R."/>
            <person name="Thakur N."/>
            <person name="Singh A.K."/>
            <person name="Gulati A."/>
        </authorList>
    </citation>
    <scope>NUCLEOTIDE SEQUENCE [LARGE SCALE GENOMIC DNA]</scope>
    <source>
        <strain evidence="3">745</strain>
    </source>
</reference>
<dbReference type="Proteomes" id="UP000036608">
    <property type="component" value="Chromosome"/>
</dbReference>
<dbReference type="Gene3D" id="2.80.10.50">
    <property type="match status" value="2"/>
</dbReference>
<evidence type="ECO:0000313" key="3">
    <source>
        <dbReference type="Proteomes" id="UP000036608"/>
    </source>
</evidence>
<feature type="compositionally biased region" description="Polar residues" evidence="1">
    <location>
        <begin position="1"/>
        <end position="19"/>
    </location>
</feature>
<organism evidence="2 3">
    <name type="scientific">Pseudomonas trivialis</name>
    <dbReference type="NCBI Taxonomy" id="200450"/>
    <lineage>
        <taxon>Bacteria</taxon>
        <taxon>Pseudomonadati</taxon>
        <taxon>Pseudomonadota</taxon>
        <taxon>Gammaproteobacteria</taxon>
        <taxon>Pseudomonadales</taxon>
        <taxon>Pseudomonadaceae</taxon>
        <taxon>Pseudomonas</taxon>
    </lineage>
</organism>
<dbReference type="OrthoDB" id="7032963at2"/>
<dbReference type="KEGG" id="ptv:AA957_25120"/>
<dbReference type="AlphaFoldDB" id="A0A0H5AGH2"/>